<dbReference type="KEGG" id="lamb:KBB96_06005"/>
<keyword evidence="1" id="KW-1133">Transmembrane helix</keyword>
<evidence type="ECO:0000256" key="1">
    <source>
        <dbReference type="SAM" id="Phobius"/>
    </source>
</evidence>
<accession>A0A975J1S3</accession>
<dbReference type="Proteomes" id="UP000676169">
    <property type="component" value="Chromosome"/>
</dbReference>
<dbReference type="InterPro" id="IPR012902">
    <property type="entry name" value="N_methyl_site"/>
</dbReference>
<keyword evidence="1" id="KW-0472">Membrane</keyword>
<dbReference type="InterPro" id="IPR045584">
    <property type="entry name" value="Pilin-like"/>
</dbReference>
<evidence type="ECO:0000313" key="2">
    <source>
        <dbReference type="EMBL" id="QUE52443.1"/>
    </source>
</evidence>
<dbReference type="AlphaFoldDB" id="A0A975J1S3"/>
<feature type="transmembrane region" description="Helical" evidence="1">
    <location>
        <begin position="20"/>
        <end position="42"/>
    </location>
</feature>
<dbReference type="SUPFAM" id="SSF54523">
    <property type="entry name" value="Pili subunits"/>
    <property type="match status" value="1"/>
</dbReference>
<dbReference type="EMBL" id="CP073100">
    <property type="protein sequence ID" value="QUE52443.1"/>
    <property type="molecule type" value="Genomic_DNA"/>
</dbReference>
<keyword evidence="1" id="KW-0812">Transmembrane</keyword>
<dbReference type="PROSITE" id="PS00409">
    <property type="entry name" value="PROKAR_NTER_METHYL"/>
    <property type="match status" value="1"/>
</dbReference>
<sequence length="234" mass="25292">MDCKNTRTEKPTFRSKGFTLVELLVVIAIIVVLATVSTGIAGRAIQKAKQTQALSQFRDVSVGIQGFIGDYSRPPLPEAARTEGIDTVYGGPSSEEKTNFVMGALMPNDTTHFVDIQDKIKSVNPRGEVYANIALSPKKMMGMGEDGILYDPWGKEILIAVNAPPYQDETATGAGGVKDRFLDTSNLAVYIDAKPRDQDYVLWTYGKDGKKGKPASKPDAIVGLAGSDDVVSFR</sequence>
<proteinExistence type="predicted"/>
<dbReference type="NCBIfam" id="TIGR02532">
    <property type="entry name" value="IV_pilin_GFxxxE"/>
    <property type="match status" value="1"/>
</dbReference>
<keyword evidence="3" id="KW-1185">Reference proteome</keyword>
<evidence type="ECO:0000313" key="3">
    <source>
        <dbReference type="Proteomes" id="UP000676169"/>
    </source>
</evidence>
<dbReference type="Pfam" id="PF07963">
    <property type="entry name" value="N_methyl"/>
    <property type="match status" value="1"/>
</dbReference>
<name>A0A975J1S3_9BACT</name>
<reference evidence="2" key="1">
    <citation type="submission" date="2021-04" db="EMBL/GenBank/DDBJ databases">
        <title>Luteolibacter sp. 32A isolated from the skin of an Anderson's salamander (Ambystoma andersonii).</title>
        <authorList>
            <person name="Spergser J."/>
            <person name="Busse H.-J."/>
        </authorList>
    </citation>
    <scope>NUCLEOTIDE SEQUENCE</scope>
    <source>
        <strain evidence="2">32A</strain>
    </source>
</reference>
<organism evidence="2 3">
    <name type="scientific">Luteolibacter ambystomatis</name>
    <dbReference type="NCBI Taxonomy" id="2824561"/>
    <lineage>
        <taxon>Bacteria</taxon>
        <taxon>Pseudomonadati</taxon>
        <taxon>Verrucomicrobiota</taxon>
        <taxon>Verrucomicrobiia</taxon>
        <taxon>Verrucomicrobiales</taxon>
        <taxon>Verrucomicrobiaceae</taxon>
        <taxon>Luteolibacter</taxon>
    </lineage>
</organism>
<protein>
    <submittedName>
        <fullName evidence="2">Type II secretion system protein</fullName>
    </submittedName>
</protein>
<dbReference type="Gene3D" id="3.30.700.10">
    <property type="entry name" value="Glycoprotein, Type 4 Pilin"/>
    <property type="match status" value="1"/>
</dbReference>
<gene>
    <name evidence="2" type="ORF">KBB96_06005</name>
</gene>
<dbReference type="RefSeq" id="WP_211633477.1">
    <property type="nucleotide sequence ID" value="NZ_CP073100.1"/>
</dbReference>